<feature type="region of interest" description="Disordered" evidence="1">
    <location>
        <begin position="95"/>
        <end position="115"/>
    </location>
</feature>
<feature type="domain" description="Beta-lactamase-related" evidence="2">
    <location>
        <begin position="132"/>
        <end position="412"/>
    </location>
</feature>
<gene>
    <name evidence="3" type="ORF">ICI42_08575</name>
</gene>
<dbReference type="GO" id="GO:0016787">
    <property type="term" value="F:hydrolase activity"/>
    <property type="evidence" value="ECO:0007669"/>
    <property type="project" value="UniProtKB-KW"/>
</dbReference>
<dbReference type="InterPro" id="IPR012338">
    <property type="entry name" value="Beta-lactam/transpept-like"/>
</dbReference>
<sequence length="435" mass="46159">MAPPATIKIAAGYSAKIVCSNVFLAGRDAEEVLRVDVQAPGHPVLRLMSVQVDHDARIVTAALLGLFGKGVAVYREGLGCTTVPEGNMDRLAAAQPGPAKPPAVSDATWPQGSRVDTANDPAVRALLDDEAMAGPGMRAIVVVHDGRIVGERYAEGFGVDTPLLGWSMTKTVTAAIIGTLVDAGRMNVSRSGLFQEWQGDARSTIKVSDLMGMSSGLEFNEDYGDVTDVTRMLYLEPDMAGFAASKPLAGGVGEVFSYSSGTTLLLSRLWQEAVGERQAAVDWPRKTLFDPIGMASAVMEPDASGTYVGSSYLYATARDWARFGQLLLQDGSWSGQQILPPGFVEWMRQPAPASQGTYGYGQLSLSGPGEATRRGNTSDNGFDLPTDTYWLLGHDGQSIAIAPSARLVVVRLGLTPSRLGYKPQALFGALAKAMK</sequence>
<protein>
    <submittedName>
        <fullName evidence="3">Serine hydrolase</fullName>
    </submittedName>
</protein>
<accession>A0A8J6PV65</accession>
<keyword evidence="4" id="KW-1185">Reference proteome</keyword>
<dbReference type="PANTHER" id="PTHR43283">
    <property type="entry name" value="BETA-LACTAMASE-RELATED"/>
    <property type="match status" value="1"/>
</dbReference>
<keyword evidence="3" id="KW-0378">Hydrolase</keyword>
<name>A0A8J6PV65_9HYPH</name>
<dbReference type="InterPro" id="IPR050789">
    <property type="entry name" value="Diverse_Enzym_Activities"/>
</dbReference>
<evidence type="ECO:0000313" key="3">
    <source>
        <dbReference type="EMBL" id="MBD0414707.1"/>
    </source>
</evidence>
<proteinExistence type="predicted"/>
<dbReference type="SUPFAM" id="SSF56601">
    <property type="entry name" value="beta-lactamase/transpeptidase-like"/>
    <property type="match status" value="1"/>
</dbReference>
<dbReference type="InterPro" id="IPR001466">
    <property type="entry name" value="Beta-lactam-related"/>
</dbReference>
<dbReference type="Pfam" id="PF00144">
    <property type="entry name" value="Beta-lactamase"/>
    <property type="match status" value="1"/>
</dbReference>
<dbReference type="Proteomes" id="UP000643405">
    <property type="component" value="Unassembled WGS sequence"/>
</dbReference>
<dbReference type="PANTHER" id="PTHR43283:SF7">
    <property type="entry name" value="BETA-LACTAMASE-RELATED DOMAIN-CONTAINING PROTEIN"/>
    <property type="match status" value="1"/>
</dbReference>
<dbReference type="Gene3D" id="3.40.710.10">
    <property type="entry name" value="DD-peptidase/beta-lactamase superfamily"/>
    <property type="match status" value="1"/>
</dbReference>
<organism evidence="3 4">
    <name type="scientific">Oryzicola mucosus</name>
    <dbReference type="NCBI Taxonomy" id="2767425"/>
    <lineage>
        <taxon>Bacteria</taxon>
        <taxon>Pseudomonadati</taxon>
        <taxon>Pseudomonadota</taxon>
        <taxon>Alphaproteobacteria</taxon>
        <taxon>Hyphomicrobiales</taxon>
        <taxon>Phyllobacteriaceae</taxon>
        <taxon>Oryzicola</taxon>
    </lineage>
</organism>
<reference evidence="3" key="1">
    <citation type="submission" date="2020-09" db="EMBL/GenBank/DDBJ databases">
        <title>Genome seq and assembly of Tianweitania sp.</title>
        <authorList>
            <person name="Chhetri G."/>
        </authorList>
    </citation>
    <scope>NUCLEOTIDE SEQUENCE</scope>
    <source>
        <strain evidence="3">Rool2</strain>
    </source>
</reference>
<dbReference type="AlphaFoldDB" id="A0A8J6PV65"/>
<evidence type="ECO:0000256" key="1">
    <source>
        <dbReference type="SAM" id="MobiDB-lite"/>
    </source>
</evidence>
<evidence type="ECO:0000313" key="4">
    <source>
        <dbReference type="Proteomes" id="UP000643405"/>
    </source>
</evidence>
<dbReference type="EMBL" id="JACVVX010000002">
    <property type="protein sequence ID" value="MBD0414707.1"/>
    <property type="molecule type" value="Genomic_DNA"/>
</dbReference>
<comment type="caution">
    <text evidence="3">The sequence shown here is derived from an EMBL/GenBank/DDBJ whole genome shotgun (WGS) entry which is preliminary data.</text>
</comment>
<evidence type="ECO:0000259" key="2">
    <source>
        <dbReference type="Pfam" id="PF00144"/>
    </source>
</evidence>